<dbReference type="RefSeq" id="WP_006230298.1">
    <property type="nucleotide sequence ID" value="NZ_CH724134.1"/>
</dbReference>
<sequence length="223" mass="25838">MKFNLLPAKLWSLPKKWWLFGIPIGGIITFFVGIIFWGGFNTAMEMTNTTAFCATSCHEMRQAVVPEWQRSVHYTNRSGVQAGCPDCHVPEPWVDKMIRKMQASMELYHKMVGTIDNMEKFEEHRLTMARRVWKAMQKTDSRECRNCHQLQHMNPDVQQKMKHEFLYGTARTCIDCHRGIAHQLPQGLFPDEVPMVTPPDLNLDLPPLDSDDLLKHIKDISNN</sequence>
<comment type="caution">
    <text evidence="14">The sequence shown here is derived from an EMBL/GenBank/DDBJ whole genome shotgun (WGS) entry which is preliminary data.</text>
</comment>
<evidence type="ECO:0000256" key="7">
    <source>
        <dbReference type="ARBA" id="ARBA00022723"/>
    </source>
</evidence>
<evidence type="ECO:0000256" key="9">
    <source>
        <dbReference type="ARBA" id="ARBA00022989"/>
    </source>
</evidence>
<feature type="transmembrane region" description="Helical" evidence="12">
    <location>
        <begin position="20"/>
        <end position="40"/>
    </location>
</feature>
<dbReference type="InterPro" id="IPR051174">
    <property type="entry name" value="Cytochrome_c-type_ET"/>
</dbReference>
<dbReference type="SUPFAM" id="SSF48695">
    <property type="entry name" value="Multiheme cytochromes"/>
    <property type="match status" value="1"/>
</dbReference>
<evidence type="ECO:0000256" key="10">
    <source>
        <dbReference type="ARBA" id="ARBA00023004"/>
    </source>
</evidence>
<keyword evidence="5" id="KW-0349">Heme</keyword>
<evidence type="ECO:0000256" key="11">
    <source>
        <dbReference type="ARBA" id="ARBA00023136"/>
    </source>
</evidence>
<keyword evidence="9 12" id="KW-1133">Transmembrane helix</keyword>
<dbReference type="GO" id="GO:0005886">
    <property type="term" value="C:plasma membrane"/>
    <property type="evidence" value="ECO:0007669"/>
    <property type="project" value="UniProtKB-SubCell"/>
</dbReference>
<dbReference type="InterPro" id="IPR005126">
    <property type="entry name" value="NapC/NirT_cyt_c_N"/>
</dbReference>
<keyword evidence="6 12" id="KW-0812">Transmembrane</keyword>
<dbReference type="InterPro" id="IPR036280">
    <property type="entry name" value="Multihaem_cyt_sf"/>
</dbReference>
<keyword evidence="3" id="KW-0813">Transport</keyword>
<dbReference type="GO" id="GO:0046872">
    <property type="term" value="F:metal ion binding"/>
    <property type="evidence" value="ECO:0007669"/>
    <property type="project" value="UniProtKB-KW"/>
</dbReference>
<comment type="similarity">
    <text evidence="2">Belongs to the NapC/NirT/NrfH family.</text>
</comment>
<evidence type="ECO:0000256" key="3">
    <source>
        <dbReference type="ARBA" id="ARBA00022448"/>
    </source>
</evidence>
<dbReference type="Proteomes" id="UP000003789">
    <property type="component" value="Unassembled WGS sequence"/>
</dbReference>
<evidence type="ECO:0000313" key="14">
    <source>
        <dbReference type="EMBL" id="EAS43044.1"/>
    </source>
</evidence>
<organism evidence="14 15">
    <name type="scientific">Photobacterium profundum 3TCK</name>
    <dbReference type="NCBI Taxonomy" id="314280"/>
    <lineage>
        <taxon>Bacteria</taxon>
        <taxon>Pseudomonadati</taxon>
        <taxon>Pseudomonadota</taxon>
        <taxon>Gammaproteobacteria</taxon>
        <taxon>Vibrionales</taxon>
        <taxon>Vibrionaceae</taxon>
        <taxon>Photobacterium</taxon>
    </lineage>
</organism>
<evidence type="ECO:0000256" key="4">
    <source>
        <dbReference type="ARBA" id="ARBA00022475"/>
    </source>
</evidence>
<evidence type="ECO:0000256" key="2">
    <source>
        <dbReference type="ARBA" id="ARBA00007395"/>
    </source>
</evidence>
<comment type="subcellular location">
    <subcellularLocation>
        <location evidence="1">Cell membrane</location>
        <topology evidence="1">Single-pass membrane protein</topology>
    </subcellularLocation>
</comment>
<dbReference type="GO" id="GO:0009061">
    <property type="term" value="P:anaerobic respiration"/>
    <property type="evidence" value="ECO:0007669"/>
    <property type="project" value="TreeGrafter"/>
</dbReference>
<dbReference type="PANTHER" id="PTHR30333:SF1">
    <property type="entry name" value="CYTOCHROME C-TYPE PROTEIN NAPC"/>
    <property type="match status" value="1"/>
</dbReference>
<feature type="domain" description="NapC/NirT cytochrome c N-terminal" evidence="13">
    <location>
        <begin position="27"/>
        <end position="186"/>
    </location>
</feature>
<dbReference type="Pfam" id="PF03264">
    <property type="entry name" value="Cytochrom_NNT"/>
    <property type="match status" value="1"/>
</dbReference>
<keyword evidence="11 12" id="KW-0472">Membrane</keyword>
<dbReference type="OrthoDB" id="9782159at2"/>
<evidence type="ECO:0000256" key="1">
    <source>
        <dbReference type="ARBA" id="ARBA00004162"/>
    </source>
</evidence>
<evidence type="ECO:0000256" key="8">
    <source>
        <dbReference type="ARBA" id="ARBA00022982"/>
    </source>
</evidence>
<dbReference type="EMBL" id="AAPH01000014">
    <property type="protein sequence ID" value="EAS43044.1"/>
    <property type="molecule type" value="Genomic_DNA"/>
</dbReference>
<evidence type="ECO:0000256" key="5">
    <source>
        <dbReference type="ARBA" id="ARBA00022617"/>
    </source>
</evidence>
<dbReference type="Gene3D" id="1.10.3820.10">
    <property type="entry name" value="Di-heme elbow motif domain"/>
    <property type="match status" value="1"/>
</dbReference>
<dbReference type="AlphaFoldDB" id="Q1Z3G2"/>
<dbReference type="FunFam" id="1.10.3820.10:FF:000001">
    <property type="entry name" value="Cytochrome c-type protein"/>
    <property type="match status" value="1"/>
</dbReference>
<evidence type="ECO:0000256" key="6">
    <source>
        <dbReference type="ARBA" id="ARBA00022692"/>
    </source>
</evidence>
<dbReference type="PANTHER" id="PTHR30333">
    <property type="entry name" value="CYTOCHROME C-TYPE PROTEIN"/>
    <property type="match status" value="1"/>
</dbReference>
<dbReference type="InterPro" id="IPR038266">
    <property type="entry name" value="NapC/NirT_cytc_sf"/>
</dbReference>
<keyword evidence="4" id="KW-1003">Cell membrane</keyword>
<accession>Q1Z3G2</accession>
<dbReference type="HOGENOM" id="CLU_096753_2_0_6"/>
<evidence type="ECO:0000259" key="13">
    <source>
        <dbReference type="Pfam" id="PF03264"/>
    </source>
</evidence>
<gene>
    <name evidence="14" type="ORF">P3TCK_11379</name>
</gene>
<protein>
    <submittedName>
        <fullName evidence="14">Denitrification system component NirT/cytochrome c552</fullName>
    </submittedName>
</protein>
<keyword evidence="10" id="KW-0408">Iron</keyword>
<evidence type="ECO:0000313" key="15">
    <source>
        <dbReference type="Proteomes" id="UP000003789"/>
    </source>
</evidence>
<proteinExistence type="inferred from homology"/>
<name>Q1Z3G2_9GAMM</name>
<dbReference type="GO" id="GO:0009055">
    <property type="term" value="F:electron transfer activity"/>
    <property type="evidence" value="ECO:0007669"/>
    <property type="project" value="TreeGrafter"/>
</dbReference>
<evidence type="ECO:0000256" key="12">
    <source>
        <dbReference type="SAM" id="Phobius"/>
    </source>
</evidence>
<keyword evidence="7" id="KW-0479">Metal-binding</keyword>
<keyword evidence="8" id="KW-0249">Electron transport</keyword>
<reference evidence="14 15" key="1">
    <citation type="submission" date="2006-03" db="EMBL/GenBank/DDBJ databases">
        <authorList>
            <person name="Bartlett D.H."/>
            <person name="Valle G."/>
            <person name="Lauro F.M."/>
            <person name="Vezzi A."/>
            <person name="Simonato F."/>
            <person name="Eloe E."/>
            <person name="Vitulo N."/>
            <person name="Stratton T.K."/>
            <person name="D'angelo M."/>
            <person name="Ferriera S."/>
            <person name="Johnson J."/>
            <person name="Kravitz S."/>
            <person name="Beeson K."/>
            <person name="Sutton G."/>
            <person name="Rogers Y."/>
            <person name="Friedman R."/>
            <person name="Frazier M."/>
            <person name="Venter J.C."/>
        </authorList>
    </citation>
    <scope>NUCLEOTIDE SEQUENCE [LARGE SCALE GENOMIC DNA]</scope>
    <source>
        <strain evidence="14 15">3TCK</strain>
    </source>
</reference>